<feature type="region of interest" description="Disordered" evidence="1">
    <location>
        <begin position="395"/>
        <end position="424"/>
    </location>
</feature>
<dbReference type="InterPro" id="IPR029787">
    <property type="entry name" value="Nucleotide_cyclase"/>
</dbReference>
<dbReference type="PANTHER" id="PTHR43081:SF1">
    <property type="entry name" value="ADENYLATE CYCLASE, TERMINAL-DIFFERENTIATION SPECIFIC"/>
    <property type="match status" value="1"/>
</dbReference>
<dbReference type="InterPro" id="IPR040511">
    <property type="entry name" value="AGS_C"/>
</dbReference>
<dbReference type="AlphaFoldDB" id="W0V8W1"/>
<dbReference type="Gene3D" id="3.30.70.1230">
    <property type="entry name" value="Nucleotide cyclase"/>
    <property type="match status" value="1"/>
</dbReference>
<sequence>MVDMKNKNQELFRASFESLYASESQSTRAIIDDFGRPTMESAATSSSIVFDSADHQGFGLANVSADEYVIQKPIREWFGNTGVNTGTIGAHPDFEYLVGTDDTKYHHITTVFIDIKNSTRLSLRYGLPQVQKIKNTILRAASETVRALDGHVHRFMGDALMAYFGGMRRDSESACMAAINCAAMLRLLMDESIGPGLLKQGIDANDIGFRVGIDYGGDDQVLWSSYGYRDVSEVTATSFFVDAAAKLQSMASKDSAMLGGNLVRYLDFPHSLTGQKTKMRDGVPVPIPYLLPNYSVFGGENHNYEIHELKFREFVRLLPIPLEMRQKIVNGVLAYPGIQFQAFCRDMQSYNEYRSVSRCVNKGTEVKFQIFIEPHALDGLRMPLRGEWIRKNHGQQAADANMSHDDRGDFEIKPNAANRGRDPRKYSWTRHAEYRGIHTMEIRIYDVNNKLLFSDIIGIHIR</sequence>
<evidence type="ECO:0000313" key="4">
    <source>
        <dbReference type="Proteomes" id="UP000027604"/>
    </source>
</evidence>
<protein>
    <recommendedName>
        <fullName evidence="2">Guanylate cyclase domain-containing protein</fullName>
    </recommendedName>
</protein>
<feature type="domain" description="Guanylate cyclase" evidence="2">
    <location>
        <begin position="109"/>
        <end position="216"/>
    </location>
</feature>
<reference evidence="3 4" key="1">
    <citation type="journal article" date="2015" name="Genome Announc.">
        <title>Genome Sequence of Mushroom Soft-Rot Pathogen Janthinobacterium agaricidamnosum.</title>
        <authorList>
            <person name="Graupner K."/>
            <person name="Lackner G."/>
            <person name="Hertweck C."/>
        </authorList>
    </citation>
    <scope>NUCLEOTIDE SEQUENCE [LARGE SCALE GENOMIC DNA]</scope>
    <source>
        <strain evidence="4">NBRC 102515 / DSM 9628</strain>
    </source>
</reference>
<evidence type="ECO:0000256" key="1">
    <source>
        <dbReference type="SAM" id="MobiDB-lite"/>
    </source>
</evidence>
<dbReference type="InterPro" id="IPR001054">
    <property type="entry name" value="A/G_cyclase"/>
</dbReference>
<feature type="compositionally biased region" description="Basic and acidic residues" evidence="1">
    <location>
        <begin position="402"/>
        <end position="412"/>
    </location>
</feature>
<accession>W0V8W1</accession>
<dbReference type="Pfam" id="PF00211">
    <property type="entry name" value="Guanylate_cyc"/>
    <property type="match status" value="1"/>
</dbReference>
<dbReference type="Pfam" id="PF18134">
    <property type="entry name" value="AGS_C"/>
    <property type="match status" value="1"/>
</dbReference>
<organism evidence="3 4">
    <name type="scientific">Janthinobacterium agaricidamnosum NBRC 102515 = DSM 9628</name>
    <dbReference type="NCBI Taxonomy" id="1349767"/>
    <lineage>
        <taxon>Bacteria</taxon>
        <taxon>Pseudomonadati</taxon>
        <taxon>Pseudomonadota</taxon>
        <taxon>Betaproteobacteria</taxon>
        <taxon>Burkholderiales</taxon>
        <taxon>Oxalobacteraceae</taxon>
        <taxon>Janthinobacterium</taxon>
    </lineage>
</organism>
<dbReference type="EMBL" id="HG322949">
    <property type="protein sequence ID" value="CDG84015.1"/>
    <property type="molecule type" value="Genomic_DNA"/>
</dbReference>
<dbReference type="GO" id="GO:0009190">
    <property type="term" value="P:cyclic nucleotide biosynthetic process"/>
    <property type="evidence" value="ECO:0007669"/>
    <property type="project" value="InterPro"/>
</dbReference>
<dbReference type="PANTHER" id="PTHR43081">
    <property type="entry name" value="ADENYLATE CYCLASE, TERMINAL-DIFFERENTIATION SPECIFIC-RELATED"/>
    <property type="match status" value="1"/>
</dbReference>
<dbReference type="CDD" id="cd07302">
    <property type="entry name" value="CHD"/>
    <property type="match status" value="1"/>
</dbReference>
<dbReference type="Proteomes" id="UP000027604">
    <property type="component" value="Chromosome I"/>
</dbReference>
<dbReference type="PATRIC" id="fig|1349767.4.peg.4"/>
<dbReference type="SUPFAM" id="SSF55073">
    <property type="entry name" value="Nucleotide cyclase"/>
    <property type="match status" value="1"/>
</dbReference>
<evidence type="ECO:0000313" key="3">
    <source>
        <dbReference type="EMBL" id="CDG84015.1"/>
    </source>
</evidence>
<dbReference type="InterPro" id="IPR050697">
    <property type="entry name" value="Adenylyl/Guanylyl_Cyclase_3/4"/>
</dbReference>
<dbReference type="GO" id="GO:0035556">
    <property type="term" value="P:intracellular signal transduction"/>
    <property type="evidence" value="ECO:0007669"/>
    <property type="project" value="InterPro"/>
</dbReference>
<name>W0V8W1_9BURK</name>
<dbReference type="PROSITE" id="PS50125">
    <property type="entry name" value="GUANYLATE_CYCLASE_2"/>
    <property type="match status" value="1"/>
</dbReference>
<dbReference type="HOGENOM" id="CLU_053526_0_0_4"/>
<dbReference type="OrthoDB" id="9802500at2"/>
<dbReference type="GO" id="GO:0004016">
    <property type="term" value="F:adenylate cyclase activity"/>
    <property type="evidence" value="ECO:0007669"/>
    <property type="project" value="UniProtKB-ARBA"/>
</dbReference>
<dbReference type="STRING" id="1349767.GJA_3396"/>
<dbReference type="RefSeq" id="WP_081905445.1">
    <property type="nucleotide sequence ID" value="NZ_BCTH01000055.1"/>
</dbReference>
<gene>
    <name evidence="3" type="ORF">GJA_3396</name>
</gene>
<proteinExistence type="predicted"/>
<dbReference type="KEGG" id="jag:GJA_3396"/>
<evidence type="ECO:0000259" key="2">
    <source>
        <dbReference type="PROSITE" id="PS50125"/>
    </source>
</evidence>
<keyword evidence="4" id="KW-1185">Reference proteome</keyword>
<dbReference type="eggNOG" id="COG2114">
    <property type="taxonomic scope" value="Bacteria"/>
</dbReference>